<organism evidence="2 3">
    <name type="scientific">Desmophyllum pertusum</name>
    <dbReference type="NCBI Taxonomy" id="174260"/>
    <lineage>
        <taxon>Eukaryota</taxon>
        <taxon>Metazoa</taxon>
        <taxon>Cnidaria</taxon>
        <taxon>Anthozoa</taxon>
        <taxon>Hexacorallia</taxon>
        <taxon>Scleractinia</taxon>
        <taxon>Caryophylliina</taxon>
        <taxon>Caryophylliidae</taxon>
        <taxon>Desmophyllum</taxon>
    </lineage>
</organism>
<protein>
    <submittedName>
        <fullName evidence="2">Uncharacterized protein</fullName>
    </submittedName>
</protein>
<gene>
    <name evidence="2" type="ORF">OS493_033441</name>
</gene>
<evidence type="ECO:0000313" key="2">
    <source>
        <dbReference type="EMBL" id="KAJ7389119.1"/>
    </source>
</evidence>
<evidence type="ECO:0000313" key="3">
    <source>
        <dbReference type="Proteomes" id="UP001163046"/>
    </source>
</evidence>
<proteinExistence type="predicted"/>
<accession>A0A9W9ZXT3</accession>
<comment type="caution">
    <text evidence="2">The sequence shown here is derived from an EMBL/GenBank/DDBJ whole genome shotgun (WGS) entry which is preliminary data.</text>
</comment>
<evidence type="ECO:0000256" key="1">
    <source>
        <dbReference type="SAM" id="SignalP"/>
    </source>
</evidence>
<sequence length="117" mass="13758">MKLSLVLLVTVLMGIEAKHTLNLHDCSEIRDTRCSEDSQCACLSHENSPRHFPLICNYRSKCWEESILDSIQRRLPCYRRIYKHYCLQDADCQCREARLICEDNECVRGEMRALFTD</sequence>
<name>A0A9W9ZXT3_9CNID</name>
<dbReference type="OrthoDB" id="5976713at2759"/>
<dbReference type="Proteomes" id="UP001163046">
    <property type="component" value="Unassembled WGS sequence"/>
</dbReference>
<reference evidence="2" key="1">
    <citation type="submission" date="2023-01" db="EMBL/GenBank/DDBJ databases">
        <title>Genome assembly of the deep-sea coral Lophelia pertusa.</title>
        <authorList>
            <person name="Herrera S."/>
            <person name="Cordes E."/>
        </authorList>
    </citation>
    <scope>NUCLEOTIDE SEQUENCE</scope>
    <source>
        <strain evidence="2">USNM1676648</strain>
        <tissue evidence="2">Polyp</tissue>
    </source>
</reference>
<feature type="chain" id="PRO_5040752988" evidence="1">
    <location>
        <begin position="18"/>
        <end position="117"/>
    </location>
</feature>
<dbReference type="EMBL" id="MU825440">
    <property type="protein sequence ID" value="KAJ7389119.1"/>
    <property type="molecule type" value="Genomic_DNA"/>
</dbReference>
<keyword evidence="3" id="KW-1185">Reference proteome</keyword>
<keyword evidence="1" id="KW-0732">Signal</keyword>
<dbReference type="AlphaFoldDB" id="A0A9W9ZXT3"/>
<feature type="signal peptide" evidence="1">
    <location>
        <begin position="1"/>
        <end position="17"/>
    </location>
</feature>